<sequence length="170" mass="19537">MKIHNIIALILFYSRLIKAKPVIYKEYPISENLIVSFCEFTNPKDYLLDLERLKIIPDPPIRGKEVTIEASGTLKEDILLGSYALLKAKYEFIPLISVKEDLCEQAKRIDIRCPIRKGYFSVNQTFFIPKNIIPGKYIVLSDVMTEKNQRIACFSISVVFGSRIFVNNNS</sequence>
<dbReference type="Proteomes" id="UP000768646">
    <property type="component" value="Unassembled WGS sequence"/>
</dbReference>
<protein>
    <submittedName>
        <fullName evidence="1">Uncharacterized protein</fullName>
    </submittedName>
</protein>
<keyword evidence="2" id="KW-1185">Reference proteome</keyword>
<evidence type="ECO:0000313" key="2">
    <source>
        <dbReference type="Proteomes" id="UP000768646"/>
    </source>
</evidence>
<reference evidence="1 2" key="1">
    <citation type="journal article" date="2021" name="Commun. Biol.">
        <title>Genomic insights into the host specific adaptation of the Pneumocystis genus.</title>
        <authorList>
            <person name="Cisse O.H."/>
            <person name="Ma L."/>
            <person name="Dekker J.P."/>
            <person name="Khil P.P."/>
            <person name="Youn J.-H."/>
            <person name="Brenchley J.M."/>
            <person name="Blair R."/>
            <person name="Pahar B."/>
            <person name="Chabe M."/>
            <person name="Van Rompay K.K.A."/>
            <person name="Keesler R."/>
            <person name="Sukura A."/>
            <person name="Hirsch V."/>
            <person name="Kutty G."/>
            <person name="Liu Y."/>
            <person name="Peng L."/>
            <person name="Chen J."/>
            <person name="Song J."/>
            <person name="Weissenbacher-Lang C."/>
            <person name="Xu J."/>
            <person name="Upham N.S."/>
            <person name="Stajich J.E."/>
            <person name="Cuomo C.A."/>
            <person name="Cushion M.T."/>
            <person name="Kovacs J.A."/>
        </authorList>
    </citation>
    <scope>NUCLEOTIDE SEQUENCE [LARGE SCALE GENOMIC DNA]</scope>
    <source>
        <strain evidence="1 2">RABM</strain>
    </source>
</reference>
<accession>A0ACB7CAS6</accession>
<gene>
    <name evidence="1" type="ORF">PORY_001877</name>
</gene>
<evidence type="ECO:0000313" key="1">
    <source>
        <dbReference type="EMBL" id="KAG4304824.1"/>
    </source>
</evidence>
<dbReference type="EMBL" id="JABTEG010000006">
    <property type="protein sequence ID" value="KAG4304824.1"/>
    <property type="molecule type" value="Genomic_DNA"/>
</dbReference>
<comment type="caution">
    <text evidence="1">The sequence shown here is derived from an EMBL/GenBank/DDBJ whole genome shotgun (WGS) entry which is preliminary data.</text>
</comment>
<proteinExistence type="predicted"/>
<name>A0ACB7CAS6_9ASCO</name>
<organism evidence="1 2">
    <name type="scientific">Pneumocystis oryctolagi</name>
    <dbReference type="NCBI Taxonomy" id="42067"/>
    <lineage>
        <taxon>Eukaryota</taxon>
        <taxon>Fungi</taxon>
        <taxon>Dikarya</taxon>
        <taxon>Ascomycota</taxon>
        <taxon>Taphrinomycotina</taxon>
        <taxon>Pneumocystomycetes</taxon>
        <taxon>Pneumocystaceae</taxon>
        <taxon>Pneumocystis</taxon>
    </lineage>
</organism>